<sequence>SVSDMITLFGSPHPSADFKVAVSGSPNQIRFGLSLRKSVNSLPPGTVENICQYMEETLEEYFK</sequence>
<comment type="caution">
    <text evidence="1">The sequence shown here is derived from an EMBL/GenBank/DDBJ whole genome shotgun (WGS) entry which is preliminary data.</text>
</comment>
<evidence type="ECO:0000313" key="1">
    <source>
        <dbReference type="EMBL" id="CAG7718029.1"/>
    </source>
</evidence>
<dbReference type="EMBL" id="CAJVCH010050446">
    <property type="protein sequence ID" value="CAG7718029.1"/>
    <property type="molecule type" value="Genomic_DNA"/>
</dbReference>
<accession>A0A8J2K1E6</accession>
<protein>
    <submittedName>
        <fullName evidence="1">Uncharacterized protein</fullName>
    </submittedName>
</protein>
<organism evidence="1 2">
    <name type="scientific">Allacma fusca</name>
    <dbReference type="NCBI Taxonomy" id="39272"/>
    <lineage>
        <taxon>Eukaryota</taxon>
        <taxon>Metazoa</taxon>
        <taxon>Ecdysozoa</taxon>
        <taxon>Arthropoda</taxon>
        <taxon>Hexapoda</taxon>
        <taxon>Collembola</taxon>
        <taxon>Symphypleona</taxon>
        <taxon>Sminthuridae</taxon>
        <taxon>Allacma</taxon>
    </lineage>
</organism>
<keyword evidence="2" id="KW-1185">Reference proteome</keyword>
<proteinExistence type="predicted"/>
<name>A0A8J2K1E6_9HEXA</name>
<gene>
    <name evidence="1" type="ORF">AFUS01_LOCUS7453</name>
</gene>
<feature type="non-terminal residue" evidence="1">
    <location>
        <position position="1"/>
    </location>
</feature>
<dbReference type="Proteomes" id="UP000708208">
    <property type="component" value="Unassembled WGS sequence"/>
</dbReference>
<feature type="non-terminal residue" evidence="1">
    <location>
        <position position="63"/>
    </location>
</feature>
<dbReference type="AlphaFoldDB" id="A0A8J2K1E6"/>
<reference evidence="1" key="1">
    <citation type="submission" date="2021-06" db="EMBL/GenBank/DDBJ databases">
        <authorList>
            <person name="Hodson N. C."/>
            <person name="Mongue J. A."/>
            <person name="Jaron S. K."/>
        </authorList>
    </citation>
    <scope>NUCLEOTIDE SEQUENCE</scope>
</reference>
<evidence type="ECO:0000313" key="2">
    <source>
        <dbReference type="Proteomes" id="UP000708208"/>
    </source>
</evidence>